<name>A0ABS4QAN0_9NOCA</name>
<feature type="domain" description="HTH marR-type" evidence="1">
    <location>
        <begin position="10"/>
        <end position="143"/>
    </location>
</feature>
<dbReference type="InterPro" id="IPR036388">
    <property type="entry name" value="WH-like_DNA-bd_sf"/>
</dbReference>
<proteinExistence type="predicted"/>
<evidence type="ECO:0000313" key="3">
    <source>
        <dbReference type="Proteomes" id="UP001519325"/>
    </source>
</evidence>
<dbReference type="Proteomes" id="UP001519325">
    <property type="component" value="Unassembled WGS sequence"/>
</dbReference>
<dbReference type="Gene3D" id="1.10.10.10">
    <property type="entry name" value="Winged helix-like DNA-binding domain superfamily/Winged helix DNA-binding domain"/>
    <property type="match status" value="1"/>
</dbReference>
<dbReference type="InterPro" id="IPR036390">
    <property type="entry name" value="WH_DNA-bd_sf"/>
</dbReference>
<dbReference type="PROSITE" id="PS50995">
    <property type="entry name" value="HTH_MARR_2"/>
    <property type="match status" value="1"/>
</dbReference>
<dbReference type="GO" id="GO:0003677">
    <property type="term" value="F:DNA binding"/>
    <property type="evidence" value="ECO:0007669"/>
    <property type="project" value="UniProtKB-KW"/>
</dbReference>
<comment type="caution">
    <text evidence="2">The sequence shown here is derived from an EMBL/GenBank/DDBJ whole genome shotgun (WGS) entry which is preliminary data.</text>
</comment>
<dbReference type="SMART" id="SM00347">
    <property type="entry name" value="HTH_MARR"/>
    <property type="match status" value="1"/>
</dbReference>
<evidence type="ECO:0000259" key="1">
    <source>
        <dbReference type="PROSITE" id="PS50995"/>
    </source>
</evidence>
<accession>A0ABS4QAN0</accession>
<keyword evidence="3" id="KW-1185">Reference proteome</keyword>
<reference evidence="2 3" key="1">
    <citation type="submission" date="2021-03" db="EMBL/GenBank/DDBJ databases">
        <title>Sequencing the genomes of 1000 actinobacteria strains.</title>
        <authorList>
            <person name="Klenk H.-P."/>
        </authorList>
    </citation>
    <scope>NUCLEOTIDE SEQUENCE [LARGE SCALE GENOMIC DNA]</scope>
    <source>
        <strain evidence="2 3">DSM 45516</strain>
    </source>
</reference>
<dbReference type="PANTHER" id="PTHR33164">
    <property type="entry name" value="TRANSCRIPTIONAL REGULATOR, MARR FAMILY"/>
    <property type="match status" value="1"/>
</dbReference>
<keyword evidence="2" id="KW-0238">DNA-binding</keyword>
<dbReference type="Pfam" id="PF01047">
    <property type="entry name" value="MarR"/>
    <property type="match status" value="1"/>
</dbReference>
<dbReference type="PRINTS" id="PR00598">
    <property type="entry name" value="HTHMARR"/>
</dbReference>
<dbReference type="InterPro" id="IPR039422">
    <property type="entry name" value="MarR/SlyA-like"/>
</dbReference>
<dbReference type="PANTHER" id="PTHR33164:SF43">
    <property type="entry name" value="HTH-TYPE TRANSCRIPTIONAL REPRESSOR YETL"/>
    <property type="match status" value="1"/>
</dbReference>
<sequence length="147" mass="15952">MNETGRQPLAEDLGFLLSRASGMALAAVNKALTPLGLKVRPYSVLALACETDEGMNQRQIAAAMGLDPSQLVALLDELEDRGLVSRTTDPNDRRNKLVVATEAGFRLRAEAQGYVDQAHTECFGPLPASVRNQMRKALQSMISQPED</sequence>
<evidence type="ECO:0000313" key="2">
    <source>
        <dbReference type="EMBL" id="MBP2188751.1"/>
    </source>
</evidence>
<dbReference type="EMBL" id="JAGGMR010000001">
    <property type="protein sequence ID" value="MBP2188751.1"/>
    <property type="molecule type" value="Genomic_DNA"/>
</dbReference>
<dbReference type="SUPFAM" id="SSF46785">
    <property type="entry name" value="Winged helix' DNA-binding domain"/>
    <property type="match status" value="1"/>
</dbReference>
<protein>
    <submittedName>
        <fullName evidence="2">DNA-binding MarR family transcriptional regulator</fullName>
    </submittedName>
</protein>
<organism evidence="2 3">
    <name type="scientific">Nocardia goodfellowii</name>
    <dbReference type="NCBI Taxonomy" id="882446"/>
    <lineage>
        <taxon>Bacteria</taxon>
        <taxon>Bacillati</taxon>
        <taxon>Actinomycetota</taxon>
        <taxon>Actinomycetes</taxon>
        <taxon>Mycobacteriales</taxon>
        <taxon>Nocardiaceae</taxon>
        <taxon>Nocardia</taxon>
    </lineage>
</organism>
<dbReference type="RefSeq" id="WP_209886420.1">
    <property type="nucleotide sequence ID" value="NZ_JAGGMR010000001.1"/>
</dbReference>
<dbReference type="InterPro" id="IPR000835">
    <property type="entry name" value="HTH_MarR-typ"/>
</dbReference>
<gene>
    <name evidence="2" type="ORF">BJ987_001652</name>
</gene>